<dbReference type="PANTHER" id="PTHR33223:SF8">
    <property type="entry name" value="OS04G0172440 PROTEIN"/>
    <property type="match status" value="1"/>
</dbReference>
<accession>A0A803MSC7</accession>
<dbReference type="Pfam" id="PF03732">
    <property type="entry name" value="Retrotrans_gag"/>
    <property type="match status" value="1"/>
</dbReference>
<proteinExistence type="predicted"/>
<evidence type="ECO:0000313" key="3">
    <source>
        <dbReference type="Proteomes" id="UP000596660"/>
    </source>
</evidence>
<dbReference type="EnsemblPlants" id="AUR62034436-RA">
    <property type="protein sequence ID" value="AUR62034436-RA:cds"/>
    <property type="gene ID" value="AUR62034436"/>
</dbReference>
<keyword evidence="3" id="KW-1185">Reference proteome</keyword>
<sequence length="124" mass="15073">DNPYFHLRSFETIMNIKGIDKKVFPSLFSLSLETVYQQWFFSLDKEKTSTWESITNAFIDRYKCNIQIETDYRQLEMLRQKENEGFTSFFNKWRETSAKMIKVPTEKESVRMFIKNLQEKYSKH</sequence>
<dbReference type="PANTHER" id="PTHR33223">
    <property type="entry name" value="CCHC-TYPE DOMAIN-CONTAINING PROTEIN"/>
    <property type="match status" value="1"/>
</dbReference>
<reference evidence="2" key="1">
    <citation type="journal article" date="2017" name="Nature">
        <title>The genome of Chenopodium quinoa.</title>
        <authorList>
            <person name="Jarvis D.E."/>
            <person name="Ho Y.S."/>
            <person name="Lightfoot D.J."/>
            <person name="Schmoeckel S.M."/>
            <person name="Li B."/>
            <person name="Borm T.J.A."/>
            <person name="Ohyanagi H."/>
            <person name="Mineta K."/>
            <person name="Michell C.T."/>
            <person name="Saber N."/>
            <person name="Kharbatia N.M."/>
            <person name="Rupper R.R."/>
            <person name="Sharp A.R."/>
            <person name="Dally N."/>
            <person name="Boughton B.A."/>
            <person name="Woo Y.H."/>
            <person name="Gao G."/>
            <person name="Schijlen E.G.W.M."/>
            <person name="Guo X."/>
            <person name="Momin A.A."/>
            <person name="Negrao S."/>
            <person name="Al-Babili S."/>
            <person name="Gehring C."/>
            <person name="Roessner U."/>
            <person name="Jung C."/>
            <person name="Murphy K."/>
            <person name="Arold S.T."/>
            <person name="Gojobori T."/>
            <person name="van der Linden C.G."/>
            <person name="van Loo E.N."/>
            <person name="Jellen E.N."/>
            <person name="Maughan P.J."/>
            <person name="Tester M."/>
        </authorList>
    </citation>
    <scope>NUCLEOTIDE SEQUENCE [LARGE SCALE GENOMIC DNA]</scope>
    <source>
        <strain evidence="2">cv. PI 614886</strain>
    </source>
</reference>
<name>A0A803MSC7_CHEQI</name>
<dbReference type="Gramene" id="AUR62034436-RA">
    <property type="protein sequence ID" value="AUR62034436-RA:cds"/>
    <property type="gene ID" value="AUR62034436"/>
</dbReference>
<protein>
    <recommendedName>
        <fullName evidence="1">Retrotransposon gag domain-containing protein</fullName>
    </recommendedName>
</protein>
<organism evidence="2 3">
    <name type="scientific">Chenopodium quinoa</name>
    <name type="common">Quinoa</name>
    <dbReference type="NCBI Taxonomy" id="63459"/>
    <lineage>
        <taxon>Eukaryota</taxon>
        <taxon>Viridiplantae</taxon>
        <taxon>Streptophyta</taxon>
        <taxon>Embryophyta</taxon>
        <taxon>Tracheophyta</taxon>
        <taxon>Spermatophyta</taxon>
        <taxon>Magnoliopsida</taxon>
        <taxon>eudicotyledons</taxon>
        <taxon>Gunneridae</taxon>
        <taxon>Pentapetalae</taxon>
        <taxon>Caryophyllales</taxon>
        <taxon>Chenopodiaceae</taxon>
        <taxon>Chenopodioideae</taxon>
        <taxon>Atripliceae</taxon>
        <taxon>Chenopodium</taxon>
    </lineage>
</organism>
<dbReference type="InterPro" id="IPR005162">
    <property type="entry name" value="Retrotrans_gag_dom"/>
</dbReference>
<feature type="domain" description="Retrotransposon gag" evidence="1">
    <location>
        <begin position="27"/>
        <end position="118"/>
    </location>
</feature>
<evidence type="ECO:0000313" key="2">
    <source>
        <dbReference type="EnsemblPlants" id="AUR62034436-RA:cds"/>
    </source>
</evidence>
<dbReference type="Proteomes" id="UP000596660">
    <property type="component" value="Unplaced"/>
</dbReference>
<reference evidence="2" key="2">
    <citation type="submission" date="2021-03" db="UniProtKB">
        <authorList>
            <consortium name="EnsemblPlants"/>
        </authorList>
    </citation>
    <scope>IDENTIFICATION</scope>
</reference>
<dbReference type="AlphaFoldDB" id="A0A803MSC7"/>
<evidence type="ECO:0000259" key="1">
    <source>
        <dbReference type="Pfam" id="PF03732"/>
    </source>
</evidence>